<accession>A0ABR1VEV2</accession>
<keyword evidence="1" id="KW-0732">Signal</keyword>
<feature type="domain" description="Ecp2 effector protein-like" evidence="2">
    <location>
        <begin position="95"/>
        <end position="196"/>
    </location>
</feature>
<dbReference type="GeneID" id="92090840"/>
<protein>
    <recommendedName>
        <fullName evidence="2">Ecp2 effector protein-like domain-containing protein</fullName>
    </recommendedName>
</protein>
<comment type="caution">
    <text evidence="3">The sequence shown here is derived from an EMBL/GenBank/DDBJ whole genome shotgun (WGS) entry which is preliminary data.</text>
</comment>
<sequence length="225" mass="25064">MKIIITYSVIATALFLPFSHAHPERIQARADDDTKDNEEHIPIAKEWLDNDNRHVPQWRPAPPDPHTKHLTLCKTKPPAVADLDPAKDAGGAPLPSKDNCDLLLRPLGSTWLYFSNWTLEDAGPSPPKQPWIHAEASKCVFVVTGWHPPKDHGGKKLTVEVGNDDVKNLVRESLDRHAKSADGDYDRVGTKGSMDCGGTLVEWQLRKMECPMGKHSTSPTWCTEK</sequence>
<keyword evidence="4" id="KW-1185">Reference proteome</keyword>
<evidence type="ECO:0000256" key="1">
    <source>
        <dbReference type="SAM" id="SignalP"/>
    </source>
</evidence>
<feature type="signal peptide" evidence="1">
    <location>
        <begin position="1"/>
        <end position="21"/>
    </location>
</feature>
<evidence type="ECO:0000313" key="4">
    <source>
        <dbReference type="Proteomes" id="UP001480595"/>
    </source>
</evidence>
<dbReference type="EMBL" id="JAQQWL010000006">
    <property type="protein sequence ID" value="KAK8069752.1"/>
    <property type="molecule type" value="Genomic_DNA"/>
</dbReference>
<proteinExistence type="predicted"/>
<name>A0ABR1VEV2_9PEZI</name>
<evidence type="ECO:0000313" key="3">
    <source>
        <dbReference type="EMBL" id="KAK8069752.1"/>
    </source>
</evidence>
<dbReference type="RefSeq" id="XP_066717046.1">
    <property type="nucleotide sequence ID" value="XM_066857777.1"/>
</dbReference>
<reference evidence="3 4" key="1">
    <citation type="submission" date="2023-01" db="EMBL/GenBank/DDBJ databases">
        <title>Analysis of 21 Apiospora genomes using comparative genomics revels a genus with tremendous synthesis potential of carbohydrate active enzymes and secondary metabolites.</title>
        <authorList>
            <person name="Sorensen T."/>
        </authorList>
    </citation>
    <scope>NUCLEOTIDE SEQUENCE [LARGE SCALE GENOMIC DNA]</scope>
    <source>
        <strain evidence="3 4">CBS 135458</strain>
    </source>
</reference>
<dbReference type="InterPro" id="IPR029226">
    <property type="entry name" value="Ecp2-like"/>
</dbReference>
<gene>
    <name evidence="3" type="ORF">PG994_006368</name>
</gene>
<evidence type="ECO:0000259" key="2">
    <source>
        <dbReference type="Pfam" id="PF14856"/>
    </source>
</evidence>
<feature type="chain" id="PRO_5047285684" description="Ecp2 effector protein-like domain-containing protein" evidence="1">
    <location>
        <begin position="22"/>
        <end position="225"/>
    </location>
</feature>
<organism evidence="3 4">
    <name type="scientific">Apiospora phragmitis</name>
    <dbReference type="NCBI Taxonomy" id="2905665"/>
    <lineage>
        <taxon>Eukaryota</taxon>
        <taxon>Fungi</taxon>
        <taxon>Dikarya</taxon>
        <taxon>Ascomycota</taxon>
        <taxon>Pezizomycotina</taxon>
        <taxon>Sordariomycetes</taxon>
        <taxon>Xylariomycetidae</taxon>
        <taxon>Amphisphaeriales</taxon>
        <taxon>Apiosporaceae</taxon>
        <taxon>Apiospora</taxon>
    </lineage>
</organism>
<dbReference type="Pfam" id="PF14856">
    <property type="entry name" value="Hce2"/>
    <property type="match status" value="1"/>
</dbReference>
<dbReference type="Proteomes" id="UP001480595">
    <property type="component" value="Unassembled WGS sequence"/>
</dbReference>